<accession>A0A0L0DG53</accession>
<protein>
    <submittedName>
        <fullName evidence="3">Uncharacterized protein</fullName>
    </submittedName>
</protein>
<evidence type="ECO:0000313" key="4">
    <source>
        <dbReference type="Proteomes" id="UP000054408"/>
    </source>
</evidence>
<feature type="coiled-coil region" evidence="1">
    <location>
        <begin position="589"/>
        <end position="686"/>
    </location>
</feature>
<evidence type="ECO:0000256" key="1">
    <source>
        <dbReference type="SAM" id="Coils"/>
    </source>
</evidence>
<sequence length="862" mass="91914">MSQRPSPRKGSRGSRVGKRPTRHWHGLSAVAALTLVTTATTTAPELAAELAAADGAVVEVLAAVAAARQAASARAPRRGGPSRDAALEALAADAVAARKAGRLGTPLLRAVARKLGQGDRLADAAKGLETELEAVLRDYHKLKAKHTKALGRAKVLKDGLRRSKAARRDDAATTSALIKSAHSYIDANVRARFPQARFPALATLPPLPANVKIKDVSALLKSLVRALLADIVTLLGASGAGSSSAAAAETKAVAAKVAAQVARLRDDDMAALEAYKTEAQARVAEALERLALRESELVADIEMERDELEYQIESLRRELASAQRCAPSANSSPAPLAAHHTSLAAAEAAFESLLADADARGASSPDAAAAAAVATALLNLPEPPPADMGDYEGDDVRAQWSVSEWDSALALERERRAALQHRYEAVVALLHDRTKDALTAATRLPAQGGSTVSPSKAAALKSRLEAELAFSDKLRATVERLQFELEEARAELAALREQSMAQVAALSPPHRPHAHLDLSDIYSHDHMALEELHAKHTALAERMAQVQAARVAAEARAEAAEVAAAAAAAAAGENDAGLADVYAHDHKALAEAQARADELAERLVKALEGKAAAESRASTGASVAAEELRAERDAARAHAARLEDDLAFYVAHFKDLTADEVELSRVELLTKRVELLQHELASERAKGRGSDPEWEMVLREKRQLEAQVRNLWARNRTLEGESGGQSDVSSTALHDAELERTKLANQLRLLQERFNVRAAADEYELQRLRAQVAASRRRPATATSAGGAAAEPHPDTPAPQSRRRRRRPGAEADPSAVLSELEVTRLESELNAVRRERSAVDSERKRLEAALVAAQSGRQRAA</sequence>
<dbReference type="EMBL" id="GL349466">
    <property type="protein sequence ID" value="KNC51309.1"/>
    <property type="molecule type" value="Genomic_DNA"/>
</dbReference>
<reference evidence="3 4" key="1">
    <citation type="submission" date="2010-05" db="EMBL/GenBank/DDBJ databases">
        <title>The Genome Sequence of Thecamonas trahens ATCC 50062.</title>
        <authorList>
            <consortium name="The Broad Institute Genome Sequencing Platform"/>
            <person name="Russ C."/>
            <person name="Cuomo C."/>
            <person name="Shea T."/>
            <person name="Young S.K."/>
            <person name="Zeng Q."/>
            <person name="Koehrsen M."/>
            <person name="Haas B."/>
            <person name="Borodovsky M."/>
            <person name="Guigo R."/>
            <person name="Alvarado L."/>
            <person name="Berlin A."/>
            <person name="Bochicchio J."/>
            <person name="Borenstein D."/>
            <person name="Chapman S."/>
            <person name="Chen Z."/>
            <person name="Freedman E."/>
            <person name="Gellesch M."/>
            <person name="Goldberg J."/>
            <person name="Griggs A."/>
            <person name="Gujja S."/>
            <person name="Heilman E."/>
            <person name="Heiman D."/>
            <person name="Hepburn T."/>
            <person name="Howarth C."/>
            <person name="Jen D."/>
            <person name="Larson L."/>
            <person name="Mehta T."/>
            <person name="Park D."/>
            <person name="Pearson M."/>
            <person name="Roberts A."/>
            <person name="Saif S."/>
            <person name="Shenoy N."/>
            <person name="Sisk P."/>
            <person name="Stolte C."/>
            <person name="Sykes S."/>
            <person name="Thomson T."/>
            <person name="Walk T."/>
            <person name="White J."/>
            <person name="Yandava C."/>
            <person name="Burger G."/>
            <person name="Gray M.W."/>
            <person name="Holland P.W.H."/>
            <person name="King N."/>
            <person name="Lang F.B.F."/>
            <person name="Roger A.J."/>
            <person name="Ruiz-Trillo I."/>
            <person name="Lander E."/>
            <person name="Nusbaum C."/>
        </authorList>
    </citation>
    <scope>NUCLEOTIDE SEQUENCE [LARGE SCALE GENOMIC DNA]</scope>
    <source>
        <strain evidence="3 4">ATCC 50062</strain>
    </source>
</reference>
<proteinExistence type="predicted"/>
<evidence type="ECO:0000256" key="2">
    <source>
        <dbReference type="SAM" id="MobiDB-lite"/>
    </source>
</evidence>
<name>A0A0L0DG53_THETB</name>
<dbReference type="PANTHER" id="PTHR45615">
    <property type="entry name" value="MYOSIN HEAVY CHAIN, NON-MUSCLE"/>
    <property type="match status" value="1"/>
</dbReference>
<dbReference type="Proteomes" id="UP000054408">
    <property type="component" value="Unassembled WGS sequence"/>
</dbReference>
<dbReference type="PANTHER" id="PTHR45615:SF80">
    <property type="entry name" value="GRIP DOMAIN-CONTAINING PROTEIN"/>
    <property type="match status" value="1"/>
</dbReference>
<feature type="coiled-coil region" evidence="1">
    <location>
        <begin position="471"/>
        <end position="505"/>
    </location>
</feature>
<feature type="region of interest" description="Disordered" evidence="2">
    <location>
        <begin position="772"/>
        <end position="819"/>
    </location>
</feature>
<feature type="coiled-coil region" evidence="1">
    <location>
        <begin position="269"/>
        <end position="325"/>
    </location>
</feature>
<evidence type="ECO:0000313" key="3">
    <source>
        <dbReference type="EMBL" id="KNC51309.1"/>
    </source>
</evidence>
<dbReference type="RefSeq" id="XP_013756231.1">
    <property type="nucleotide sequence ID" value="XM_013900777.1"/>
</dbReference>
<dbReference type="AlphaFoldDB" id="A0A0L0DG53"/>
<keyword evidence="1" id="KW-0175">Coiled coil</keyword>
<organism evidence="3 4">
    <name type="scientific">Thecamonas trahens ATCC 50062</name>
    <dbReference type="NCBI Taxonomy" id="461836"/>
    <lineage>
        <taxon>Eukaryota</taxon>
        <taxon>Apusozoa</taxon>
        <taxon>Apusomonadida</taxon>
        <taxon>Apusomonadidae</taxon>
        <taxon>Thecamonas</taxon>
    </lineage>
</organism>
<feature type="region of interest" description="Disordered" evidence="2">
    <location>
        <begin position="1"/>
        <end position="23"/>
    </location>
</feature>
<keyword evidence="4" id="KW-1185">Reference proteome</keyword>
<dbReference type="GeneID" id="25566258"/>
<gene>
    <name evidence="3" type="ORF">AMSG_07320</name>
</gene>
<feature type="compositionally biased region" description="Low complexity" evidence="2">
    <location>
        <begin position="780"/>
        <end position="790"/>
    </location>
</feature>
<feature type="coiled-coil region" evidence="1">
    <location>
        <begin position="529"/>
        <end position="563"/>
    </location>
</feature>